<organism evidence="3 4">
    <name type="scientific">Mycoplasma marinum</name>
    <dbReference type="NCBI Taxonomy" id="1937190"/>
    <lineage>
        <taxon>Bacteria</taxon>
        <taxon>Bacillati</taxon>
        <taxon>Mycoplasmatota</taxon>
        <taxon>Mollicutes</taxon>
        <taxon>Mycoplasmataceae</taxon>
        <taxon>Mycoplasma</taxon>
    </lineage>
</organism>
<accession>A0A4R0XJK1</accession>
<feature type="domain" description="Serine aminopeptidase S33" evidence="2">
    <location>
        <begin position="81"/>
        <end position="212"/>
    </location>
</feature>
<proteinExistence type="predicted"/>
<keyword evidence="1" id="KW-1133">Transmembrane helix</keyword>
<dbReference type="PANTHER" id="PTHR43358">
    <property type="entry name" value="ALPHA/BETA-HYDROLASE"/>
    <property type="match status" value="1"/>
</dbReference>
<keyword evidence="4" id="KW-1185">Reference proteome</keyword>
<keyword evidence="1" id="KW-0472">Membrane</keyword>
<dbReference type="InterPro" id="IPR022742">
    <property type="entry name" value="Hydrolase_4"/>
</dbReference>
<sequence>MDIKILIILIVIILLTLAIQIFAAIIAYKISHPKIYSLKQIVEEDSKGVEKLFDLKKYMKKGPLKKEKVDSCKYEIWGLEKNKKYVILVHGVSNRKERMLKYAKIWNDFGYNAVVFDGRGYNEHTSLGNSTFGYKEAELLNAIKADVENKNVVLSIGLHGESMGAATVFNWVKRFQRNKNVDFIVVESGYFSFSKPAIKGMRNKGIPKIIAKLMLFFVIRWLILISGANLLSVRVKKKHMKYFKMPILLINTRADSIVPLKEHERIVKMFDEEKVKYKTFEVEDSKHVRILTDEKNQKEWIKNLDEFIKGVRNEK</sequence>
<evidence type="ECO:0000313" key="3">
    <source>
        <dbReference type="EMBL" id="TCG10816.1"/>
    </source>
</evidence>
<dbReference type="Pfam" id="PF12146">
    <property type="entry name" value="Hydrolase_4"/>
    <property type="match status" value="1"/>
</dbReference>
<dbReference type="PANTHER" id="PTHR43358:SF4">
    <property type="entry name" value="ALPHA_BETA HYDROLASE FOLD-1 DOMAIN-CONTAINING PROTEIN"/>
    <property type="match status" value="1"/>
</dbReference>
<dbReference type="SUPFAM" id="SSF53474">
    <property type="entry name" value="alpha/beta-Hydrolases"/>
    <property type="match status" value="1"/>
</dbReference>
<name>A0A4R0XJK1_9MOLU</name>
<reference evidence="3 4" key="1">
    <citation type="submission" date="2018-02" db="EMBL/GenBank/DDBJ databases">
        <title>Mycoplasma marinum and Mycoplasma todarodis sp. nov., moderately halophilic and psychrotolerant mycoplasmas isolated from cephalopods.</title>
        <authorList>
            <person name="Viver T."/>
        </authorList>
    </citation>
    <scope>NUCLEOTIDE SEQUENCE [LARGE SCALE GENOMIC DNA]</scope>
    <source>
        <strain evidence="3 4">PE</strain>
    </source>
</reference>
<protein>
    <recommendedName>
        <fullName evidence="2">Serine aminopeptidase S33 domain-containing protein</fullName>
    </recommendedName>
</protein>
<dbReference type="InterPro" id="IPR052920">
    <property type="entry name" value="DNA-binding_regulatory"/>
</dbReference>
<comment type="caution">
    <text evidence="3">The sequence shown here is derived from an EMBL/GenBank/DDBJ whole genome shotgun (WGS) entry which is preliminary data.</text>
</comment>
<evidence type="ECO:0000313" key="4">
    <source>
        <dbReference type="Proteomes" id="UP000294192"/>
    </source>
</evidence>
<dbReference type="InterPro" id="IPR029058">
    <property type="entry name" value="AB_hydrolase_fold"/>
</dbReference>
<evidence type="ECO:0000256" key="1">
    <source>
        <dbReference type="SAM" id="Phobius"/>
    </source>
</evidence>
<dbReference type="Proteomes" id="UP000294192">
    <property type="component" value="Unassembled WGS sequence"/>
</dbReference>
<gene>
    <name evidence="3" type="ORF">C4B24_03750</name>
</gene>
<evidence type="ECO:0000259" key="2">
    <source>
        <dbReference type="Pfam" id="PF12146"/>
    </source>
</evidence>
<feature type="transmembrane region" description="Helical" evidence="1">
    <location>
        <begin position="6"/>
        <end position="28"/>
    </location>
</feature>
<keyword evidence="1" id="KW-0812">Transmembrane</keyword>
<dbReference type="EMBL" id="PSZO01000020">
    <property type="protein sequence ID" value="TCG10816.1"/>
    <property type="molecule type" value="Genomic_DNA"/>
</dbReference>
<dbReference type="Gene3D" id="3.40.50.1820">
    <property type="entry name" value="alpha/beta hydrolase"/>
    <property type="match status" value="1"/>
</dbReference>
<dbReference type="OrthoDB" id="396662at2"/>
<feature type="transmembrane region" description="Helical" evidence="1">
    <location>
        <begin position="209"/>
        <end position="231"/>
    </location>
</feature>
<dbReference type="RefSeq" id="WP_131599427.1">
    <property type="nucleotide sequence ID" value="NZ_CBDBYK010000009.1"/>
</dbReference>
<dbReference type="AlphaFoldDB" id="A0A4R0XJK1"/>